<evidence type="ECO:0000313" key="2">
    <source>
        <dbReference type="EMBL" id="PMD41832.1"/>
    </source>
</evidence>
<accession>A0A2J6RTI4</accession>
<dbReference type="AlphaFoldDB" id="A0A2J6RTI4"/>
<dbReference type="EMBL" id="KZ613944">
    <property type="protein sequence ID" value="PMD41832.1"/>
    <property type="molecule type" value="Genomic_DNA"/>
</dbReference>
<evidence type="ECO:0000313" key="3">
    <source>
        <dbReference type="Proteomes" id="UP000235786"/>
    </source>
</evidence>
<sequence length="69" mass="8107">MRVRFRLRCPIFRFFVSVFAPCLDPLIFVCFPCLVPMVLQIPFFKIILECGLVPVVRGVRIKPALQFRH</sequence>
<keyword evidence="1" id="KW-0472">Membrane</keyword>
<keyword evidence="1" id="KW-1133">Transmembrane helix</keyword>
<protein>
    <submittedName>
        <fullName evidence="2">Uncharacterized protein</fullName>
    </submittedName>
</protein>
<feature type="transmembrane region" description="Helical" evidence="1">
    <location>
        <begin position="12"/>
        <end position="35"/>
    </location>
</feature>
<dbReference type="Proteomes" id="UP000235786">
    <property type="component" value="Unassembled WGS sequence"/>
</dbReference>
<keyword evidence="3" id="KW-1185">Reference proteome</keyword>
<organism evidence="2 3">
    <name type="scientific">Hyaloscypha variabilis (strain UAMH 11265 / GT02V1 / F)</name>
    <name type="common">Meliniomyces variabilis</name>
    <dbReference type="NCBI Taxonomy" id="1149755"/>
    <lineage>
        <taxon>Eukaryota</taxon>
        <taxon>Fungi</taxon>
        <taxon>Dikarya</taxon>
        <taxon>Ascomycota</taxon>
        <taxon>Pezizomycotina</taxon>
        <taxon>Leotiomycetes</taxon>
        <taxon>Helotiales</taxon>
        <taxon>Hyaloscyphaceae</taxon>
        <taxon>Hyaloscypha</taxon>
        <taxon>Hyaloscypha variabilis</taxon>
    </lineage>
</organism>
<name>A0A2J6RTI4_HYAVF</name>
<evidence type="ECO:0000256" key="1">
    <source>
        <dbReference type="SAM" id="Phobius"/>
    </source>
</evidence>
<keyword evidence="1" id="KW-0812">Transmembrane</keyword>
<reference evidence="2 3" key="1">
    <citation type="submission" date="2016-04" db="EMBL/GenBank/DDBJ databases">
        <title>A degradative enzymes factory behind the ericoid mycorrhizal symbiosis.</title>
        <authorList>
            <consortium name="DOE Joint Genome Institute"/>
            <person name="Martino E."/>
            <person name="Morin E."/>
            <person name="Grelet G."/>
            <person name="Kuo A."/>
            <person name="Kohler A."/>
            <person name="Daghino S."/>
            <person name="Barry K."/>
            <person name="Choi C."/>
            <person name="Cichocki N."/>
            <person name="Clum A."/>
            <person name="Copeland A."/>
            <person name="Hainaut M."/>
            <person name="Haridas S."/>
            <person name="Labutti K."/>
            <person name="Lindquist E."/>
            <person name="Lipzen A."/>
            <person name="Khouja H.-R."/>
            <person name="Murat C."/>
            <person name="Ohm R."/>
            <person name="Olson A."/>
            <person name="Spatafora J."/>
            <person name="Veneault-Fourrey C."/>
            <person name="Henrissat B."/>
            <person name="Grigoriev I."/>
            <person name="Martin F."/>
            <person name="Perotto S."/>
        </authorList>
    </citation>
    <scope>NUCLEOTIDE SEQUENCE [LARGE SCALE GENOMIC DNA]</scope>
    <source>
        <strain evidence="2 3">F</strain>
    </source>
</reference>
<gene>
    <name evidence="2" type="ORF">L207DRAFT_332522</name>
</gene>
<proteinExistence type="predicted"/>